<evidence type="ECO:0000313" key="2">
    <source>
        <dbReference type="EMBL" id="PIQ68286.1"/>
    </source>
</evidence>
<keyword evidence="1" id="KW-0472">Membrane</keyword>
<organism evidence="2 3">
    <name type="scientific">Candidatus Taylorbacteria bacterium CG11_big_fil_rev_8_21_14_0_20_46_11</name>
    <dbReference type="NCBI Taxonomy" id="1975025"/>
    <lineage>
        <taxon>Bacteria</taxon>
        <taxon>Candidatus Tayloriibacteriota</taxon>
    </lineage>
</organism>
<evidence type="ECO:0000313" key="3">
    <source>
        <dbReference type="Proteomes" id="UP000229342"/>
    </source>
</evidence>
<reference evidence="2 3" key="1">
    <citation type="submission" date="2017-09" db="EMBL/GenBank/DDBJ databases">
        <title>Depth-based differentiation of microbial function through sediment-hosted aquifers and enrichment of novel symbionts in the deep terrestrial subsurface.</title>
        <authorList>
            <person name="Probst A.J."/>
            <person name="Ladd B."/>
            <person name="Jarett J.K."/>
            <person name="Geller-Mcgrath D.E."/>
            <person name="Sieber C.M."/>
            <person name="Emerson J.B."/>
            <person name="Anantharaman K."/>
            <person name="Thomas B.C."/>
            <person name="Malmstrom R."/>
            <person name="Stieglmeier M."/>
            <person name="Klingl A."/>
            <person name="Woyke T."/>
            <person name="Ryan C.M."/>
            <person name="Banfield J.F."/>
        </authorList>
    </citation>
    <scope>NUCLEOTIDE SEQUENCE [LARGE SCALE GENOMIC DNA]</scope>
    <source>
        <strain evidence="2">CG11_big_fil_rev_8_21_14_0_20_46_11</strain>
    </source>
</reference>
<gene>
    <name evidence="2" type="ORF">COV91_04935</name>
</gene>
<protein>
    <recommendedName>
        <fullName evidence="4">DUF948 domain-containing protein</fullName>
    </recommendedName>
</protein>
<keyword evidence="1" id="KW-0812">Transmembrane</keyword>
<name>A0A2H0KAL6_9BACT</name>
<feature type="transmembrane region" description="Helical" evidence="1">
    <location>
        <begin position="6"/>
        <end position="29"/>
    </location>
</feature>
<evidence type="ECO:0008006" key="4">
    <source>
        <dbReference type="Google" id="ProtNLM"/>
    </source>
</evidence>
<accession>A0A2H0KAL6</accession>
<comment type="caution">
    <text evidence="2">The sequence shown here is derived from an EMBL/GenBank/DDBJ whole genome shotgun (WGS) entry which is preliminary data.</text>
</comment>
<dbReference type="Proteomes" id="UP000229342">
    <property type="component" value="Unassembled WGS sequence"/>
</dbReference>
<dbReference type="AlphaFoldDB" id="A0A2H0KAL6"/>
<dbReference type="EMBL" id="PCVG01000064">
    <property type="protein sequence ID" value="PIQ68286.1"/>
    <property type="molecule type" value="Genomic_DNA"/>
</dbReference>
<keyword evidence="1" id="KW-1133">Transmembrane helix</keyword>
<evidence type="ECO:0000256" key="1">
    <source>
        <dbReference type="SAM" id="Phobius"/>
    </source>
</evidence>
<proteinExistence type="predicted"/>
<sequence length="92" mass="10538">MKADIFFFVTTIAVILVAIGVSVGLYYIVRILRNVRDVTNRVDEGSKMLAEDLGDLRTSLKRDGFVMANVARFMQKGSRWFSRRPPRKAKEE</sequence>